<gene>
    <name evidence="1" type="ORF">ABA45_01045</name>
</gene>
<name>A0A0H4HWX3_9GAMM</name>
<protein>
    <submittedName>
        <fullName evidence="1">Uncharacterized protein</fullName>
    </submittedName>
</protein>
<proteinExistence type="predicted"/>
<dbReference type="EMBL" id="CP011494">
    <property type="protein sequence ID" value="AKO51184.1"/>
    <property type="molecule type" value="Genomic_DNA"/>
</dbReference>
<reference evidence="1 2" key="1">
    <citation type="submission" date="2015-05" db="EMBL/GenBank/DDBJ databases">
        <title>Complete genome of Marinobacter psychrophilus strain 20041T isolated from sea-ice of the Canadian Basin.</title>
        <authorList>
            <person name="Song L."/>
            <person name="Ren L."/>
            <person name="Yu Y."/>
            <person name="Wang X."/>
        </authorList>
    </citation>
    <scope>NUCLEOTIDE SEQUENCE [LARGE SCALE GENOMIC DNA]</scope>
    <source>
        <strain evidence="1 2">20041</strain>
    </source>
</reference>
<dbReference type="Proteomes" id="UP000036406">
    <property type="component" value="Chromosome"/>
</dbReference>
<dbReference type="AlphaFoldDB" id="A0A0H4HWX3"/>
<dbReference type="KEGG" id="mpq:ABA45_01045"/>
<evidence type="ECO:0000313" key="2">
    <source>
        <dbReference type="Proteomes" id="UP000036406"/>
    </source>
</evidence>
<accession>A0A0H4HWX3</accession>
<evidence type="ECO:0000313" key="1">
    <source>
        <dbReference type="EMBL" id="AKO51184.1"/>
    </source>
</evidence>
<keyword evidence="2" id="KW-1185">Reference proteome</keyword>
<sequence length="59" mass="6514">MPGPLLHLQPEGGNPADVSRFTQKSYLFRAAATCHRRAGAQMVTIGRQFSTRADVKDEK</sequence>
<dbReference type="PATRIC" id="fig|330734.3.peg.226"/>
<dbReference type="STRING" id="330734.ABA45_01045"/>
<organism evidence="1 2">
    <name type="scientific">Marinobacter psychrophilus</name>
    <dbReference type="NCBI Taxonomy" id="330734"/>
    <lineage>
        <taxon>Bacteria</taxon>
        <taxon>Pseudomonadati</taxon>
        <taxon>Pseudomonadota</taxon>
        <taxon>Gammaproteobacteria</taxon>
        <taxon>Pseudomonadales</taxon>
        <taxon>Marinobacteraceae</taxon>
        <taxon>Marinobacter</taxon>
    </lineage>
</organism>